<organism evidence="4 5">
    <name type="scientific">Goodfellowiella coeruleoviolacea</name>
    <dbReference type="NCBI Taxonomy" id="334858"/>
    <lineage>
        <taxon>Bacteria</taxon>
        <taxon>Bacillati</taxon>
        <taxon>Actinomycetota</taxon>
        <taxon>Actinomycetes</taxon>
        <taxon>Pseudonocardiales</taxon>
        <taxon>Pseudonocardiaceae</taxon>
        <taxon>Goodfellowiella</taxon>
    </lineage>
</organism>
<dbReference type="Gene3D" id="3.40.50.150">
    <property type="entry name" value="Vaccinia Virus protein VP39"/>
    <property type="match status" value="1"/>
</dbReference>
<dbReference type="PANTHER" id="PTHR44942">
    <property type="entry name" value="METHYLTRANSF_11 DOMAIN-CONTAINING PROTEIN"/>
    <property type="match status" value="1"/>
</dbReference>
<feature type="domain" description="Methyltransferase" evidence="3">
    <location>
        <begin position="45"/>
        <end position="139"/>
    </location>
</feature>
<name>A0AAE3KI52_9PSEU</name>
<dbReference type="InterPro" id="IPR051052">
    <property type="entry name" value="Diverse_substrate_MTase"/>
</dbReference>
<accession>A0AAE3KI52</accession>
<protein>
    <submittedName>
        <fullName evidence="4">Methyltransferase domain-containing protein</fullName>
    </submittedName>
</protein>
<dbReference type="Proteomes" id="UP001206128">
    <property type="component" value="Unassembled WGS sequence"/>
</dbReference>
<evidence type="ECO:0000313" key="5">
    <source>
        <dbReference type="Proteomes" id="UP001206128"/>
    </source>
</evidence>
<dbReference type="InterPro" id="IPR029063">
    <property type="entry name" value="SAM-dependent_MTases_sf"/>
</dbReference>
<keyword evidence="2" id="KW-0808">Transferase</keyword>
<proteinExistence type="predicted"/>
<reference evidence="4" key="1">
    <citation type="submission" date="2022-06" db="EMBL/GenBank/DDBJ databases">
        <title>Genomic Encyclopedia of Archaeal and Bacterial Type Strains, Phase II (KMG-II): from individual species to whole genera.</title>
        <authorList>
            <person name="Goeker M."/>
        </authorList>
    </citation>
    <scope>NUCLEOTIDE SEQUENCE</scope>
    <source>
        <strain evidence="4">DSM 43935</strain>
    </source>
</reference>
<dbReference type="GO" id="GO:0008168">
    <property type="term" value="F:methyltransferase activity"/>
    <property type="evidence" value="ECO:0007669"/>
    <property type="project" value="UniProtKB-KW"/>
</dbReference>
<dbReference type="SUPFAM" id="SSF53335">
    <property type="entry name" value="S-adenosyl-L-methionine-dependent methyltransferases"/>
    <property type="match status" value="1"/>
</dbReference>
<dbReference type="CDD" id="cd02440">
    <property type="entry name" value="AdoMet_MTases"/>
    <property type="match status" value="1"/>
</dbReference>
<sequence>MVDHSTSPAALFDDLAAHYDDDLFHHGVAQALVAGLPQDPPAGTVLDVATGTGAAAFAALRHLRPQRVVGVDLSGRMIDRALAQAATLDPGQRIQWRVGPAVPAPVGRASVDVVLCASSLHFLGLAAVRDWLRVLRPGGRAAFTLPPAATFRPSGVFADLVAADLTIPADEQQAAAVATEAGFVDAVARRLDVAGERPKSVFLVYATAPPAGGAHRAEAE</sequence>
<evidence type="ECO:0000256" key="1">
    <source>
        <dbReference type="ARBA" id="ARBA00022603"/>
    </source>
</evidence>
<evidence type="ECO:0000259" key="3">
    <source>
        <dbReference type="Pfam" id="PF13649"/>
    </source>
</evidence>
<keyword evidence="5" id="KW-1185">Reference proteome</keyword>
<dbReference type="EMBL" id="JAMTCK010000010">
    <property type="protein sequence ID" value="MCP2167602.1"/>
    <property type="molecule type" value="Genomic_DNA"/>
</dbReference>
<keyword evidence="1 4" id="KW-0489">Methyltransferase</keyword>
<gene>
    <name evidence="4" type="ORF">LX83_004475</name>
</gene>
<comment type="caution">
    <text evidence="4">The sequence shown here is derived from an EMBL/GenBank/DDBJ whole genome shotgun (WGS) entry which is preliminary data.</text>
</comment>
<evidence type="ECO:0000313" key="4">
    <source>
        <dbReference type="EMBL" id="MCP2167602.1"/>
    </source>
</evidence>
<dbReference type="InterPro" id="IPR041698">
    <property type="entry name" value="Methyltransf_25"/>
</dbReference>
<dbReference type="Pfam" id="PF13649">
    <property type="entry name" value="Methyltransf_25"/>
    <property type="match status" value="1"/>
</dbReference>
<dbReference type="GO" id="GO:0032259">
    <property type="term" value="P:methylation"/>
    <property type="evidence" value="ECO:0007669"/>
    <property type="project" value="UniProtKB-KW"/>
</dbReference>
<dbReference type="PANTHER" id="PTHR44942:SF4">
    <property type="entry name" value="METHYLTRANSFERASE TYPE 11 DOMAIN-CONTAINING PROTEIN"/>
    <property type="match status" value="1"/>
</dbReference>
<dbReference type="AlphaFoldDB" id="A0AAE3KI52"/>
<evidence type="ECO:0000256" key="2">
    <source>
        <dbReference type="ARBA" id="ARBA00022679"/>
    </source>
</evidence>